<evidence type="ECO:0000256" key="1">
    <source>
        <dbReference type="SAM" id="SignalP"/>
    </source>
</evidence>
<gene>
    <name evidence="2" type="ORF">SAMN04488508_102363</name>
</gene>
<keyword evidence="1" id="KW-0732">Signal</keyword>
<feature type="signal peptide" evidence="1">
    <location>
        <begin position="1"/>
        <end position="25"/>
    </location>
</feature>
<feature type="chain" id="PRO_5012025356" description="PKD domain-containing protein" evidence="1">
    <location>
        <begin position="26"/>
        <end position="474"/>
    </location>
</feature>
<keyword evidence="3" id="KW-1185">Reference proteome</keyword>
<evidence type="ECO:0000313" key="2">
    <source>
        <dbReference type="EMBL" id="SHI66441.1"/>
    </source>
</evidence>
<name>A0A1M6CZY5_9FLAO</name>
<dbReference type="AlphaFoldDB" id="A0A1M6CZY5"/>
<evidence type="ECO:0008006" key="4">
    <source>
        <dbReference type="Google" id="ProtNLM"/>
    </source>
</evidence>
<reference evidence="3" key="1">
    <citation type="submission" date="2016-11" db="EMBL/GenBank/DDBJ databases">
        <authorList>
            <person name="Varghese N."/>
            <person name="Submissions S."/>
        </authorList>
    </citation>
    <scope>NUCLEOTIDE SEQUENCE [LARGE SCALE GENOMIC DNA]</scope>
    <source>
        <strain evidence="3">DSM 22623</strain>
    </source>
</reference>
<organism evidence="2 3">
    <name type="scientific">Aquimarina spongiae</name>
    <dbReference type="NCBI Taxonomy" id="570521"/>
    <lineage>
        <taxon>Bacteria</taxon>
        <taxon>Pseudomonadati</taxon>
        <taxon>Bacteroidota</taxon>
        <taxon>Flavobacteriia</taxon>
        <taxon>Flavobacteriales</taxon>
        <taxon>Flavobacteriaceae</taxon>
        <taxon>Aquimarina</taxon>
    </lineage>
</organism>
<dbReference type="Proteomes" id="UP000184432">
    <property type="component" value="Unassembled WGS sequence"/>
</dbReference>
<accession>A0A1M6CZY5</accession>
<dbReference type="EMBL" id="FQYP01000002">
    <property type="protein sequence ID" value="SHI66441.1"/>
    <property type="molecule type" value="Genomic_DNA"/>
</dbReference>
<protein>
    <recommendedName>
        <fullName evidence="4">PKD domain-containing protein</fullName>
    </recommendedName>
</protein>
<dbReference type="STRING" id="570521.SAMN04488508_102363"/>
<sequence>MKIIKTYFKTLALIFLVLASSCVDDDSFFPEERGEITSSIALVTLLNQLVSTPGVSEDNLCFSFQYPIVLGFNNDSSIRINDFQGLVDAISGQSGNFNITGLAFPVTIQFGTSTSPVTIQNEAGLIEVLRECELGTFRDEFNALFRQCFKFDYPITVINSQNAEVTIENQEAFVGFLMDQGGTYQPNFRFPINVLVGPDLVSETVSSYFEFYSIINSCVGCPNIRFEIRSVSDTLYEIVTNFEILDNFQVSLKIDGQVVSNAVLDGNIFRQEFTPGTYEVCVKVVSPDCPEGKEACQTLVVESRCPNLGFTFEQEQGTFQYNFTANFEGISDTQYNWVVDDQVIEENDGGAQGDNNFVFQFTPGAHRVCIATETPLCPQGTEFCQDIIVCPELFFTAEQEGNTNTYVFNADFLGIEQVTYQWTIDGEPQETDGGVAGDNTFTFQFTPGTYEVCIESEIAGCEPAPKFCVTVTVP</sequence>
<dbReference type="PROSITE" id="PS51257">
    <property type="entry name" value="PROKAR_LIPOPROTEIN"/>
    <property type="match status" value="1"/>
</dbReference>
<evidence type="ECO:0000313" key="3">
    <source>
        <dbReference type="Proteomes" id="UP000184432"/>
    </source>
</evidence>
<proteinExistence type="predicted"/>